<keyword evidence="2" id="KW-0647">Proteasome</keyword>
<dbReference type="PANTHER" id="PTHR10855:SF1">
    <property type="entry name" value="26S PROTEASOME NON-ATPASE REGULATORY SUBUNIT 12"/>
    <property type="match status" value="1"/>
</dbReference>
<gene>
    <name evidence="5" type="ORF">RB653_005781</name>
</gene>
<dbReference type="InterPro" id="IPR040896">
    <property type="entry name" value="RPN5_C"/>
</dbReference>
<comment type="similarity">
    <text evidence="1">Belongs to the proteasome subunit p55 family.</text>
</comment>
<evidence type="ECO:0000259" key="4">
    <source>
        <dbReference type="PROSITE" id="PS50250"/>
    </source>
</evidence>
<dbReference type="SMART" id="SM00088">
    <property type="entry name" value="PINT"/>
    <property type="match status" value="1"/>
</dbReference>
<evidence type="ECO:0000256" key="1">
    <source>
        <dbReference type="ARBA" id="ARBA00006397"/>
    </source>
</evidence>
<dbReference type="Pfam" id="PF01399">
    <property type="entry name" value="PCI"/>
    <property type="match status" value="1"/>
</dbReference>
<evidence type="ECO:0000313" key="6">
    <source>
        <dbReference type="Proteomes" id="UP001344447"/>
    </source>
</evidence>
<dbReference type="EMBL" id="JAVFKY010000001">
    <property type="protein sequence ID" value="KAK5584173.1"/>
    <property type="molecule type" value="Genomic_DNA"/>
</dbReference>
<reference evidence="5 6" key="1">
    <citation type="submission" date="2023-11" db="EMBL/GenBank/DDBJ databases">
        <title>Dfirmibasis_genome.</title>
        <authorList>
            <person name="Edelbroek B."/>
            <person name="Kjellin J."/>
            <person name="Jerlstrom-Hultqvist J."/>
            <person name="Soderbom F."/>
        </authorList>
    </citation>
    <scope>NUCLEOTIDE SEQUENCE [LARGE SCALE GENOMIC DNA]</scope>
    <source>
        <strain evidence="5 6">TNS-C-14</strain>
    </source>
</reference>
<evidence type="ECO:0000256" key="2">
    <source>
        <dbReference type="ARBA" id="ARBA00022942"/>
    </source>
</evidence>
<dbReference type="Proteomes" id="UP001344447">
    <property type="component" value="Unassembled WGS sequence"/>
</dbReference>
<dbReference type="GO" id="GO:0005737">
    <property type="term" value="C:cytoplasm"/>
    <property type="evidence" value="ECO:0007669"/>
    <property type="project" value="TreeGrafter"/>
</dbReference>
<evidence type="ECO:0000313" key="5">
    <source>
        <dbReference type="EMBL" id="KAK5584173.1"/>
    </source>
</evidence>
<dbReference type="GO" id="GO:0005634">
    <property type="term" value="C:nucleus"/>
    <property type="evidence" value="ECO:0007669"/>
    <property type="project" value="UniProtKB-ARBA"/>
</dbReference>
<dbReference type="InterPro" id="IPR036390">
    <property type="entry name" value="WH_DNA-bd_sf"/>
</dbReference>
<dbReference type="PANTHER" id="PTHR10855">
    <property type="entry name" value="26S PROTEASOME NON-ATPASE REGULATORY SUBUNIT 12/COP9 SIGNALOSOME COMPLEX SUBUNIT 4"/>
    <property type="match status" value="1"/>
</dbReference>
<dbReference type="PROSITE" id="PS50250">
    <property type="entry name" value="PCI"/>
    <property type="match status" value="1"/>
</dbReference>
<dbReference type="SUPFAM" id="SSF46785">
    <property type="entry name" value="Winged helix' DNA-binding domain"/>
    <property type="match status" value="1"/>
</dbReference>
<dbReference type="InterPro" id="IPR036388">
    <property type="entry name" value="WH-like_DNA-bd_sf"/>
</dbReference>
<organism evidence="5 6">
    <name type="scientific">Dictyostelium firmibasis</name>
    <dbReference type="NCBI Taxonomy" id="79012"/>
    <lineage>
        <taxon>Eukaryota</taxon>
        <taxon>Amoebozoa</taxon>
        <taxon>Evosea</taxon>
        <taxon>Eumycetozoa</taxon>
        <taxon>Dictyostelia</taxon>
        <taxon>Dictyosteliales</taxon>
        <taxon>Dictyosteliaceae</taxon>
        <taxon>Dictyostelium</taxon>
    </lineage>
</organism>
<dbReference type="InterPro" id="IPR000717">
    <property type="entry name" value="PCI_dom"/>
</dbReference>
<comment type="caution">
    <text evidence="5">The sequence shown here is derived from an EMBL/GenBank/DDBJ whole genome shotgun (WGS) entry which is preliminary data.</text>
</comment>
<keyword evidence="6" id="KW-1185">Reference proteome</keyword>
<dbReference type="Pfam" id="PF22241">
    <property type="entry name" value="PSMD12-CSN4_N"/>
    <property type="match status" value="1"/>
</dbReference>
<name>A0AAN7UC34_9MYCE</name>
<dbReference type="GO" id="GO:0008541">
    <property type="term" value="C:proteasome regulatory particle, lid subcomplex"/>
    <property type="evidence" value="ECO:0007669"/>
    <property type="project" value="TreeGrafter"/>
</dbReference>
<proteinExistence type="inferred from homology"/>
<dbReference type="Pfam" id="PF18098">
    <property type="entry name" value="RPN5_C"/>
    <property type="match status" value="1"/>
</dbReference>
<sequence length="447" mass="51511">MTIGLEPAVSSKTKDKMEQDLSPIADKSCKENRELAKSGKLVEAIENLLVTEKQCRQAEDSPSTSKIAVEIIKLCYEAGRLDLLNEKLVLISKRRGQLRPAIKAIVQESMIYVDQITDMKQKLELIDTLRTISDGKIFVENERARLTKTLSKIKEDEGDIASAAKILQDLQVETYGTMDKREKITFFIDQMRICMNNKDYIRAQLIGNKVNRKTLGEVENQDLKIDYFKQMIRYFSHSANYIEIARCYLSIYDTPSVEKDTAQLHQTLKYICIYVILSATSNEQSDLLNRVYEFKPLTDIQNYKDLLNQFKTLELIRWSTFHELNKPELDSQSVFKTEPNAWDDLRKRVIEHNIRVISTYYQKISTARLAELLDLSLDESEKFVSDLVSSKTIFAKIDRPAGIATFTSSNDPNKVLNAWANNITSLLDLVEKTNHLVQREFMLHKIN</sequence>
<protein>
    <recommendedName>
        <fullName evidence="4">PCI domain-containing protein</fullName>
    </recommendedName>
</protein>
<accession>A0AAN7UC34</accession>
<dbReference type="InterPro" id="IPR040134">
    <property type="entry name" value="PSMD12/CSN4"/>
</dbReference>
<dbReference type="InterPro" id="IPR054559">
    <property type="entry name" value="PSMD12-CSN4-like_N"/>
</dbReference>
<dbReference type="AlphaFoldDB" id="A0AAN7UC34"/>
<evidence type="ECO:0000256" key="3">
    <source>
        <dbReference type="SAM" id="MobiDB-lite"/>
    </source>
</evidence>
<dbReference type="Gene3D" id="1.10.10.10">
    <property type="entry name" value="Winged helix-like DNA-binding domain superfamily/Winged helix DNA-binding domain"/>
    <property type="match status" value="1"/>
</dbReference>
<feature type="region of interest" description="Disordered" evidence="3">
    <location>
        <begin position="1"/>
        <end position="24"/>
    </location>
</feature>
<dbReference type="FunFam" id="1.10.10.10:FF:000070">
    <property type="entry name" value="26S proteasome non-ATPase regulatory subunit 12"/>
    <property type="match status" value="1"/>
</dbReference>
<feature type="domain" description="PCI" evidence="4">
    <location>
        <begin position="240"/>
        <end position="411"/>
    </location>
</feature>